<evidence type="ECO:0000313" key="8">
    <source>
        <dbReference type="Proteomes" id="UP000694558"/>
    </source>
</evidence>
<feature type="domain" description="BZIP" evidence="6">
    <location>
        <begin position="127"/>
        <end position="142"/>
    </location>
</feature>
<dbReference type="SMR" id="A0A8D3EF60"/>
<gene>
    <name evidence="7" type="primary">LOC118311756</name>
</gene>
<dbReference type="GO" id="GO:0003700">
    <property type="term" value="F:DNA-binding transcription factor activity"/>
    <property type="evidence" value="ECO:0007669"/>
    <property type="project" value="InterPro"/>
</dbReference>
<evidence type="ECO:0000256" key="2">
    <source>
        <dbReference type="ARBA" id="ARBA00022514"/>
    </source>
</evidence>
<keyword evidence="4" id="KW-0145">Chemotaxis</keyword>
<dbReference type="InterPro" id="IPR001811">
    <property type="entry name" value="Chemokine_IL8-like_dom"/>
</dbReference>
<dbReference type="SMART" id="SM00199">
    <property type="entry name" value="SCY"/>
    <property type="match status" value="1"/>
</dbReference>
<protein>
    <recommendedName>
        <fullName evidence="4">C-C motif chemokine</fullName>
    </recommendedName>
</protein>
<dbReference type="Proteomes" id="UP000694558">
    <property type="component" value="Chromosome 7"/>
</dbReference>
<feature type="region of interest" description="Disordered" evidence="5">
    <location>
        <begin position="94"/>
        <end position="146"/>
    </location>
</feature>
<feature type="compositionally biased region" description="Basic residues" evidence="5">
    <location>
        <begin position="118"/>
        <end position="146"/>
    </location>
</feature>
<dbReference type="InterPro" id="IPR036048">
    <property type="entry name" value="Interleukin_8-like_sf"/>
</dbReference>
<dbReference type="InterPro" id="IPR000827">
    <property type="entry name" value="Chemokine_CC_CS"/>
</dbReference>
<keyword evidence="2 4" id="KW-0202">Cytokine</keyword>
<proteinExistence type="inferred from homology"/>
<evidence type="ECO:0000256" key="4">
    <source>
        <dbReference type="RuleBase" id="RU361150"/>
    </source>
</evidence>
<keyword evidence="4" id="KW-0732">Signal</keyword>
<name>A0A8D3EF60_SCOMX</name>
<dbReference type="GO" id="GO:0005615">
    <property type="term" value="C:extracellular space"/>
    <property type="evidence" value="ECO:0007669"/>
    <property type="project" value="UniProtKB-KW"/>
</dbReference>
<dbReference type="PROSITE" id="PS00472">
    <property type="entry name" value="SMALL_CYTOKINES_CC"/>
    <property type="match status" value="1"/>
</dbReference>
<dbReference type="CDD" id="cd00272">
    <property type="entry name" value="Chemokine_CC"/>
    <property type="match status" value="1"/>
</dbReference>
<dbReference type="Gene3D" id="2.40.50.40">
    <property type="match status" value="1"/>
</dbReference>
<evidence type="ECO:0000256" key="3">
    <source>
        <dbReference type="ARBA" id="ARBA00023157"/>
    </source>
</evidence>
<dbReference type="Pfam" id="PF00048">
    <property type="entry name" value="IL8"/>
    <property type="match status" value="1"/>
</dbReference>
<comment type="subcellular location">
    <subcellularLocation>
        <location evidence="4">Secreted</location>
    </subcellularLocation>
</comment>
<reference evidence="7" key="2">
    <citation type="submission" date="2025-08" db="UniProtKB">
        <authorList>
            <consortium name="Ensembl"/>
        </authorList>
    </citation>
    <scope>IDENTIFICATION</scope>
</reference>
<dbReference type="GO" id="GO:0008009">
    <property type="term" value="F:chemokine activity"/>
    <property type="evidence" value="ECO:0007669"/>
    <property type="project" value="InterPro"/>
</dbReference>
<dbReference type="Ensembl" id="ENSSMAT00000057700.1">
    <property type="protein sequence ID" value="ENSSMAP00000070419.1"/>
    <property type="gene ID" value="ENSSMAG00000029868.1"/>
</dbReference>
<dbReference type="PANTHER" id="PTHR12015:SF177">
    <property type="entry name" value="CHEMOKINE INTERLEUKIN-8-LIKE DOMAIN-CONTAINING PROTEIN"/>
    <property type="match status" value="1"/>
</dbReference>
<evidence type="ECO:0000256" key="1">
    <source>
        <dbReference type="ARBA" id="ARBA00010868"/>
    </source>
</evidence>
<organism evidence="7 8">
    <name type="scientific">Scophthalmus maximus</name>
    <name type="common">Turbot</name>
    <name type="synonym">Psetta maxima</name>
    <dbReference type="NCBI Taxonomy" id="52904"/>
    <lineage>
        <taxon>Eukaryota</taxon>
        <taxon>Metazoa</taxon>
        <taxon>Chordata</taxon>
        <taxon>Craniata</taxon>
        <taxon>Vertebrata</taxon>
        <taxon>Euteleostomi</taxon>
        <taxon>Actinopterygii</taxon>
        <taxon>Neopterygii</taxon>
        <taxon>Teleostei</taxon>
        <taxon>Neoteleostei</taxon>
        <taxon>Acanthomorphata</taxon>
        <taxon>Carangaria</taxon>
        <taxon>Pleuronectiformes</taxon>
        <taxon>Pleuronectoidei</taxon>
        <taxon>Scophthalmidae</taxon>
        <taxon>Scophthalmus</taxon>
    </lineage>
</organism>
<dbReference type="GO" id="GO:0006955">
    <property type="term" value="P:immune response"/>
    <property type="evidence" value="ECO:0007669"/>
    <property type="project" value="InterPro"/>
</dbReference>
<feature type="chain" id="PRO_5034352269" description="C-C motif chemokine" evidence="4">
    <location>
        <begin position="23"/>
        <end position="146"/>
    </location>
</feature>
<feature type="signal peptide" evidence="4">
    <location>
        <begin position="1"/>
        <end position="22"/>
    </location>
</feature>
<sequence length="146" mass="16363">MRFTLVLPTLLCFLTWMSSVHTSQGPGSNCCLGWSTTRIPLTQIRNYTIQSEGVCPVTAVVFLTTRGKTICSDPNSKWAKRGVVKVDEEAKGLLEMEQNEQRSTSDITPTVSTTSKKAPGKKGRRERRRQRNKSQSGRKRQRDCAS</sequence>
<dbReference type="InterPro" id="IPR039809">
    <property type="entry name" value="Chemokine_b/g/d"/>
</dbReference>
<dbReference type="GeneTree" id="ENSGT00940000175314"/>
<dbReference type="PROSITE" id="PS00036">
    <property type="entry name" value="BZIP_BASIC"/>
    <property type="match status" value="1"/>
</dbReference>
<evidence type="ECO:0000313" key="7">
    <source>
        <dbReference type="Ensembl" id="ENSSMAP00000070419.1"/>
    </source>
</evidence>
<evidence type="ECO:0000256" key="5">
    <source>
        <dbReference type="SAM" id="MobiDB-lite"/>
    </source>
</evidence>
<dbReference type="AlphaFoldDB" id="A0A8D3EF60"/>
<keyword evidence="3" id="KW-1015">Disulfide bond</keyword>
<dbReference type="SUPFAM" id="SSF54117">
    <property type="entry name" value="Interleukin 8-like chemokines"/>
    <property type="match status" value="1"/>
</dbReference>
<accession>A0A8D3EF60</accession>
<evidence type="ECO:0000259" key="6">
    <source>
        <dbReference type="PROSITE" id="PS00036"/>
    </source>
</evidence>
<dbReference type="PANTHER" id="PTHR12015">
    <property type="entry name" value="SMALL INDUCIBLE CYTOKINE A"/>
    <property type="match status" value="1"/>
</dbReference>
<dbReference type="InterPro" id="IPR004827">
    <property type="entry name" value="bZIP"/>
</dbReference>
<reference evidence="7" key="1">
    <citation type="submission" date="2023-05" db="EMBL/GenBank/DDBJ databases">
        <title>High-quality long-read genome of Scophthalmus maximus.</title>
        <authorList>
            <person name="Lien S."/>
            <person name="Martinez P."/>
        </authorList>
    </citation>
    <scope>NUCLEOTIDE SEQUENCE [LARGE SCALE GENOMIC DNA]</scope>
</reference>
<feature type="compositionally biased region" description="Polar residues" evidence="5">
    <location>
        <begin position="101"/>
        <end position="115"/>
    </location>
</feature>
<keyword evidence="4" id="KW-0964">Secreted</keyword>
<comment type="similarity">
    <text evidence="1 4">Belongs to the intercrine beta (chemokine CC) family.</text>
</comment>